<reference evidence="2" key="1">
    <citation type="submission" date="2017-11" db="EMBL/GenBank/DDBJ databases">
        <authorList>
            <person name="Kuznetsova I."/>
            <person name="Sazanova A."/>
            <person name="Chirak E."/>
            <person name="Safronova V."/>
            <person name="Willems A."/>
        </authorList>
    </citation>
    <scope>NUCLEOTIDE SEQUENCE [LARGE SCALE GENOMIC DNA]</scope>
    <source>
        <strain evidence="2">CCBAU 03422</strain>
    </source>
</reference>
<evidence type="ECO:0000313" key="1">
    <source>
        <dbReference type="EMBL" id="PSH64671.1"/>
    </source>
</evidence>
<sequence>MISQKDLKSLLVYDPEIRARLWDGGLYVIRDVCDENNKFKGCQYAVIDENNKISWLDCIEGVLFRDIQPIGTE</sequence>
<dbReference type="EMBL" id="PGGM01000004">
    <property type="protein sequence ID" value="PSH64671.1"/>
    <property type="molecule type" value="Genomic_DNA"/>
</dbReference>
<name>A0A2P7BDY6_9HYPH</name>
<dbReference type="AlphaFoldDB" id="A0A2P7BDY6"/>
<evidence type="ECO:0000313" key="2">
    <source>
        <dbReference type="Proteomes" id="UP000241764"/>
    </source>
</evidence>
<accession>A0A2P7BDY6</accession>
<proteinExistence type="predicted"/>
<dbReference type="Proteomes" id="UP000241764">
    <property type="component" value="Unassembled WGS sequence"/>
</dbReference>
<protein>
    <submittedName>
        <fullName evidence="1">Uncharacterized protein</fullName>
    </submittedName>
</protein>
<gene>
    <name evidence="1" type="ORF">CU103_12370</name>
</gene>
<keyword evidence="2" id="KW-1185">Reference proteome</keyword>
<organism evidence="1 2">
    <name type="scientific">Phyllobacterium sophorae</name>
    <dbReference type="NCBI Taxonomy" id="1520277"/>
    <lineage>
        <taxon>Bacteria</taxon>
        <taxon>Pseudomonadati</taxon>
        <taxon>Pseudomonadota</taxon>
        <taxon>Alphaproteobacteria</taxon>
        <taxon>Hyphomicrobiales</taxon>
        <taxon>Phyllobacteriaceae</taxon>
        <taxon>Phyllobacterium</taxon>
    </lineage>
</organism>
<comment type="caution">
    <text evidence="1">The sequence shown here is derived from an EMBL/GenBank/DDBJ whole genome shotgun (WGS) entry which is preliminary data.</text>
</comment>